<comment type="function">
    <text evidence="9">Plays an essential role in type IV pili and type II pseudopili formation by proteolytically removing the leader sequence from substrate proteins and subsequently monomethylating the alpha-amino group of the newly exposed N-terminal phenylalanine.</text>
</comment>
<evidence type="ECO:0000256" key="9">
    <source>
        <dbReference type="RuleBase" id="RU003794"/>
    </source>
</evidence>
<keyword evidence="9" id="KW-0511">Multifunctional enzyme</keyword>
<feature type="transmembrane region" description="Helical" evidence="10">
    <location>
        <begin position="199"/>
        <end position="222"/>
    </location>
</feature>
<dbReference type="EMBL" id="FOSD01000007">
    <property type="protein sequence ID" value="SFK49728.1"/>
    <property type="molecule type" value="Genomic_DNA"/>
</dbReference>
<keyword evidence="9" id="KW-0645">Protease</keyword>
<feature type="domain" description="Prepilin type IV endopeptidase peptidase" evidence="11">
    <location>
        <begin position="111"/>
        <end position="217"/>
    </location>
</feature>
<dbReference type="PRINTS" id="PR00864">
    <property type="entry name" value="PREPILNPTASE"/>
</dbReference>
<dbReference type="PANTHER" id="PTHR30487:SF0">
    <property type="entry name" value="PREPILIN LEADER PEPTIDASE_N-METHYLTRANSFERASE-RELATED"/>
    <property type="match status" value="1"/>
</dbReference>
<dbReference type="Gene3D" id="1.20.120.1220">
    <property type="match status" value="1"/>
</dbReference>
<comment type="catalytic activity">
    <reaction evidence="9">
        <text>Typically cleaves a -Gly-|-Phe- bond to release an N-terminal, basic peptide of 5-8 residues from type IV prepilin, and then N-methylates the new N-terminal amino group, the methyl donor being S-adenosyl-L-methionine.</text>
        <dbReference type="EC" id="3.4.23.43"/>
    </reaction>
</comment>
<keyword evidence="9" id="KW-0808">Transferase</keyword>
<keyword evidence="9" id="KW-0489">Methyltransferase</keyword>
<dbReference type="EC" id="3.4.23.43" evidence="9"/>
<evidence type="ECO:0000259" key="12">
    <source>
        <dbReference type="Pfam" id="PF06750"/>
    </source>
</evidence>
<dbReference type="EC" id="2.1.1.-" evidence="9"/>
<keyword evidence="3" id="KW-1003">Cell membrane</keyword>
<gene>
    <name evidence="13" type="ORF">SAMN05518863_107263</name>
</gene>
<evidence type="ECO:0000256" key="10">
    <source>
        <dbReference type="SAM" id="Phobius"/>
    </source>
</evidence>
<comment type="subcellular location">
    <subcellularLocation>
        <location evidence="1">Cell inner membrane</location>
        <topology evidence="1">Multi-pass membrane protein</topology>
    </subcellularLocation>
    <subcellularLocation>
        <location evidence="9">Cell membrane</location>
        <topology evidence="9">Multi-pass membrane protein</topology>
    </subcellularLocation>
</comment>
<dbReference type="Proteomes" id="UP000198841">
    <property type="component" value="Unassembled WGS sequence"/>
</dbReference>
<organism evidence="13 14">
    <name type="scientific">Candidatus Pantoea symbiotica</name>
    <dbReference type="NCBI Taxonomy" id="1884370"/>
    <lineage>
        <taxon>Bacteria</taxon>
        <taxon>Pseudomonadati</taxon>
        <taxon>Pseudomonadota</taxon>
        <taxon>Gammaproteobacteria</taxon>
        <taxon>Enterobacterales</taxon>
        <taxon>Erwiniaceae</taxon>
        <taxon>Pantoea</taxon>
    </lineage>
</organism>
<dbReference type="InterPro" id="IPR050882">
    <property type="entry name" value="Prepilin_peptidase/N-MTase"/>
</dbReference>
<name>A0A1I4A066_9GAMM</name>
<keyword evidence="6 10" id="KW-1133">Transmembrane helix</keyword>
<evidence type="ECO:0000256" key="2">
    <source>
        <dbReference type="ARBA" id="ARBA00005801"/>
    </source>
</evidence>
<evidence type="ECO:0000256" key="4">
    <source>
        <dbReference type="ARBA" id="ARBA00022519"/>
    </source>
</evidence>
<evidence type="ECO:0000256" key="6">
    <source>
        <dbReference type="ARBA" id="ARBA00022989"/>
    </source>
</evidence>
<keyword evidence="7 10" id="KW-0472">Membrane</keyword>
<feature type="transmembrane region" description="Helical" evidence="10">
    <location>
        <begin position="91"/>
        <end position="116"/>
    </location>
</feature>
<reference evidence="13 14" key="1">
    <citation type="submission" date="2016-10" db="EMBL/GenBank/DDBJ databases">
        <authorList>
            <person name="Varghese N."/>
            <person name="Submissions S."/>
        </authorList>
    </citation>
    <scope>NUCLEOTIDE SEQUENCE [LARGE SCALE GENOMIC DNA]</scope>
    <source>
        <strain evidence="13 14">YR512</strain>
    </source>
</reference>
<dbReference type="InterPro" id="IPR000045">
    <property type="entry name" value="Prepilin_IV_endopep_pep"/>
</dbReference>
<evidence type="ECO:0000256" key="8">
    <source>
        <dbReference type="RuleBase" id="RU003793"/>
    </source>
</evidence>
<proteinExistence type="inferred from homology"/>
<dbReference type="InterPro" id="IPR014032">
    <property type="entry name" value="Peptidase_A24A_bac"/>
</dbReference>
<feature type="transmembrane region" description="Helical" evidence="10">
    <location>
        <begin position="234"/>
        <end position="254"/>
    </location>
</feature>
<evidence type="ECO:0000259" key="11">
    <source>
        <dbReference type="Pfam" id="PF01478"/>
    </source>
</evidence>
<dbReference type="RefSeq" id="WP_008107440.1">
    <property type="nucleotide sequence ID" value="NZ_FOSD01000007.1"/>
</dbReference>
<keyword evidence="9" id="KW-0378">Hydrolase</keyword>
<dbReference type="PANTHER" id="PTHR30487">
    <property type="entry name" value="TYPE 4 PREPILIN-LIKE PROTEINS LEADER PEPTIDE-PROCESSING ENZYME"/>
    <property type="match status" value="1"/>
</dbReference>
<feature type="transmembrane region" description="Helical" evidence="10">
    <location>
        <begin position="6"/>
        <end position="27"/>
    </location>
</feature>
<feature type="domain" description="Prepilin peptidase A24 N-terminal" evidence="12">
    <location>
        <begin position="11"/>
        <end position="99"/>
    </location>
</feature>
<accession>A0A1I4A066</accession>
<dbReference type="Pfam" id="PF06750">
    <property type="entry name" value="A24_N_bact"/>
    <property type="match status" value="1"/>
</dbReference>
<keyword evidence="5 9" id="KW-0812">Transmembrane</keyword>
<evidence type="ECO:0000256" key="5">
    <source>
        <dbReference type="ARBA" id="ARBA00022692"/>
    </source>
</evidence>
<evidence type="ECO:0000313" key="14">
    <source>
        <dbReference type="Proteomes" id="UP000198841"/>
    </source>
</evidence>
<comment type="caution">
    <text evidence="13">The sequence shown here is derived from an EMBL/GenBank/DDBJ whole genome shotgun (WGS) entry which is preliminary data.</text>
</comment>
<evidence type="ECO:0000256" key="3">
    <source>
        <dbReference type="ARBA" id="ARBA00022475"/>
    </source>
</evidence>
<feature type="transmembrane region" description="Helical" evidence="10">
    <location>
        <begin position="158"/>
        <end position="179"/>
    </location>
</feature>
<evidence type="ECO:0000256" key="1">
    <source>
        <dbReference type="ARBA" id="ARBA00004429"/>
    </source>
</evidence>
<dbReference type="Pfam" id="PF01478">
    <property type="entry name" value="Peptidase_A24"/>
    <property type="match status" value="1"/>
</dbReference>
<sequence>MACVYWLSGGLIGLMMGSFINVVIYRLPLQLLHPESSLNLFYPSSHCPRCKKRVLWRDNIPVLSWLLLRGKCRYCQCAISRRYPQVEIISTLFTLLLMWLIPVDLHLLGALILFWALTALAFIDLDHFLLPDAITLPLLWTGLFFNAMGWLPGSLHEAVFGAIAGYGLLWSLSYLYQSIKGVEALGMGDAKLLAAMGAWLGWPLIPSVLLLASGGAILCVLISRIGWQRDINQAIAFGPWIALAAISLFIHSIIF</sequence>
<keyword evidence="4" id="KW-0997">Cell inner membrane</keyword>
<evidence type="ECO:0000313" key="13">
    <source>
        <dbReference type="EMBL" id="SFK49728.1"/>
    </source>
</evidence>
<feature type="transmembrane region" description="Helical" evidence="10">
    <location>
        <begin position="128"/>
        <end position="151"/>
    </location>
</feature>
<evidence type="ECO:0000256" key="7">
    <source>
        <dbReference type="ARBA" id="ARBA00023136"/>
    </source>
</evidence>
<comment type="similarity">
    <text evidence="2 8">Belongs to the peptidase A24 family.</text>
</comment>
<dbReference type="InterPro" id="IPR010627">
    <property type="entry name" value="Prepilin_pept_A24_N"/>
</dbReference>
<protein>
    <recommendedName>
        <fullName evidence="9">Prepilin leader peptidase/N-methyltransferase</fullName>
        <ecNumber evidence="9">2.1.1.-</ecNumber>
        <ecNumber evidence="9">3.4.23.43</ecNumber>
    </recommendedName>
</protein>
<keyword evidence="14" id="KW-1185">Reference proteome</keyword>